<dbReference type="GeneID" id="30411187"/>
<protein>
    <submittedName>
        <fullName evidence="3">Tetracenomycin polyketide synthesis O-methyltransferase TcmP</fullName>
        <ecNumber evidence="3">2.1.1.-</ecNumber>
    </submittedName>
</protein>
<name>A0A1D3KZZ8_9EURY</name>
<reference evidence="3 4" key="1">
    <citation type="submission" date="2016-08" db="EMBL/GenBank/DDBJ databases">
        <authorList>
            <person name="Seilhamer J.J."/>
        </authorList>
    </citation>
    <scope>NUCLEOTIDE SEQUENCE [LARGE SCALE GENOMIC DNA]</scope>
    <source>
        <strain evidence="3">Buetzberg</strain>
    </source>
</reference>
<evidence type="ECO:0000256" key="2">
    <source>
        <dbReference type="ARBA" id="ARBA00022679"/>
    </source>
</evidence>
<keyword evidence="1 3" id="KW-0489">Methyltransferase</keyword>
<dbReference type="EC" id="2.1.1.-" evidence="3"/>
<organism evidence="3 4">
    <name type="scientific">Methanobacterium congolense</name>
    <dbReference type="NCBI Taxonomy" id="118062"/>
    <lineage>
        <taxon>Archaea</taxon>
        <taxon>Methanobacteriati</taxon>
        <taxon>Methanobacteriota</taxon>
        <taxon>Methanomada group</taxon>
        <taxon>Methanobacteria</taxon>
        <taxon>Methanobacteriales</taxon>
        <taxon>Methanobacteriaceae</taxon>
        <taxon>Methanobacterium</taxon>
    </lineage>
</organism>
<keyword evidence="2 3" id="KW-0808">Transferase</keyword>
<accession>A0A1D3KZZ8</accession>
<gene>
    <name evidence="3" type="primary">tcmP</name>
    <name evidence="3" type="ORF">MCBB_0324</name>
</gene>
<dbReference type="GO" id="GO:0008168">
    <property type="term" value="F:methyltransferase activity"/>
    <property type="evidence" value="ECO:0007669"/>
    <property type="project" value="UniProtKB-KW"/>
</dbReference>
<dbReference type="InterPro" id="IPR029063">
    <property type="entry name" value="SAM-dependent_MTases_sf"/>
</dbReference>
<dbReference type="PANTHER" id="PTHR43619">
    <property type="entry name" value="S-ADENOSYL-L-METHIONINE-DEPENDENT METHYLTRANSFERASE YKTD-RELATED"/>
    <property type="match status" value="1"/>
</dbReference>
<dbReference type="InterPro" id="IPR016874">
    <property type="entry name" value="TcmP-like"/>
</dbReference>
<dbReference type="AlphaFoldDB" id="A0A1D3KZZ8"/>
<keyword evidence="4" id="KW-1185">Reference proteome</keyword>
<evidence type="ECO:0000313" key="3">
    <source>
        <dbReference type="EMBL" id="SCG84905.1"/>
    </source>
</evidence>
<evidence type="ECO:0000313" key="4">
    <source>
        <dbReference type="Proteomes" id="UP000094707"/>
    </source>
</evidence>
<dbReference type="RefSeq" id="WP_071905969.1">
    <property type="nucleotide sequence ID" value="NZ_LT607756.1"/>
</dbReference>
<dbReference type="PATRIC" id="fig|129848.4.peg.328"/>
<dbReference type="PANTHER" id="PTHR43619:SF2">
    <property type="entry name" value="S-ADENOSYL-L-METHIONINE-DEPENDENT METHYLTRANSFERASES SUPERFAMILY PROTEIN"/>
    <property type="match status" value="1"/>
</dbReference>
<evidence type="ECO:0000256" key="1">
    <source>
        <dbReference type="ARBA" id="ARBA00022603"/>
    </source>
</evidence>
<dbReference type="GO" id="GO:0032259">
    <property type="term" value="P:methylation"/>
    <property type="evidence" value="ECO:0007669"/>
    <property type="project" value="UniProtKB-KW"/>
</dbReference>
<dbReference type="Proteomes" id="UP000094707">
    <property type="component" value="Chromosome I"/>
</dbReference>
<dbReference type="KEGG" id="mcub:MCBB_0324"/>
<dbReference type="STRING" id="118062.MCBB_0324"/>
<proteinExistence type="predicted"/>
<dbReference type="SUPFAM" id="SSF53335">
    <property type="entry name" value="S-adenosyl-L-methionine-dependent methyltransferases"/>
    <property type="match status" value="1"/>
</dbReference>
<dbReference type="Pfam" id="PF04072">
    <property type="entry name" value="LCM"/>
    <property type="match status" value="1"/>
</dbReference>
<dbReference type="Gene3D" id="3.40.50.150">
    <property type="entry name" value="Vaccinia Virus protein VP39"/>
    <property type="match status" value="1"/>
</dbReference>
<dbReference type="PIRSF" id="PIRSF028177">
    <property type="entry name" value="Polyketide_synth_Omtfrase_TcmP"/>
    <property type="match status" value="1"/>
</dbReference>
<dbReference type="InterPro" id="IPR007213">
    <property type="entry name" value="Ppm1/Ppm2/Tcmp"/>
</dbReference>
<dbReference type="OrthoDB" id="147511at2157"/>
<sequence length="270" mass="31677">MKQNLKGVSETLLIPLWARAVEAEYPDPIIKDEKAAEIIEEIEYDFAKLDEEWPTQISVVVRTEILDNATKVFIKKHPDAIIINIGCGLDTRFSRLDNGRIHWYDLDLPEPIRIRRNFFDETDRYKMIARSAFDYSWMEDVTPSGSVLIISEGVLMYFTEAEVKDLMNKLVTAFPGAEMLLETTSPALVKQSQKQDLIKNQYSIDATLQWGVKRGRKGMEELNSRIEFIKEWHYFDHHRERWKSIRWLALIPPFKNRFGNRIVHIKFDSI</sequence>
<dbReference type="EMBL" id="LT607756">
    <property type="protein sequence ID" value="SCG84905.1"/>
    <property type="molecule type" value="Genomic_DNA"/>
</dbReference>